<gene>
    <name evidence="9" type="primary">Aste57867_8281</name>
    <name evidence="8" type="ORF">As57867_008250</name>
    <name evidence="9" type="ORF">ASTE57867_8281</name>
</gene>
<dbReference type="GO" id="GO:0004722">
    <property type="term" value="F:protein serine/threonine phosphatase activity"/>
    <property type="evidence" value="ECO:0007669"/>
    <property type="project" value="UniProtKB-EC"/>
</dbReference>
<dbReference type="CDD" id="cd07415">
    <property type="entry name" value="MPP_PP2A_PP4_PP6"/>
    <property type="match status" value="1"/>
</dbReference>
<dbReference type="PRINTS" id="PR00114">
    <property type="entry name" value="STPHPHTASE"/>
</dbReference>
<accession>A0A485KJW5</accession>
<dbReference type="GO" id="GO:0046872">
    <property type="term" value="F:metal ion binding"/>
    <property type="evidence" value="ECO:0007669"/>
    <property type="project" value="UniProtKB-KW"/>
</dbReference>
<evidence type="ECO:0000256" key="3">
    <source>
        <dbReference type="ARBA" id="ARBA00022912"/>
    </source>
</evidence>
<protein>
    <recommendedName>
        <fullName evidence="6">Serine/threonine-protein phosphatase</fullName>
        <ecNumber evidence="6">3.1.3.16</ecNumber>
    </recommendedName>
</protein>
<evidence type="ECO:0000256" key="4">
    <source>
        <dbReference type="ARBA" id="ARBA00023211"/>
    </source>
</evidence>
<evidence type="ECO:0000256" key="1">
    <source>
        <dbReference type="ARBA" id="ARBA00022723"/>
    </source>
</evidence>
<dbReference type="Gene3D" id="3.60.21.10">
    <property type="match status" value="1"/>
</dbReference>
<dbReference type="Pfam" id="PF00149">
    <property type="entry name" value="Metallophos"/>
    <property type="match status" value="1"/>
</dbReference>
<keyword evidence="1" id="KW-0479">Metal-binding</keyword>
<proteinExistence type="inferred from homology"/>
<dbReference type="OrthoDB" id="1930084at2759"/>
<dbReference type="AlphaFoldDB" id="A0A485KJW5"/>
<dbReference type="Proteomes" id="UP000332933">
    <property type="component" value="Unassembled WGS sequence"/>
</dbReference>
<dbReference type="InterPro" id="IPR047129">
    <property type="entry name" value="PPA2-like"/>
</dbReference>
<dbReference type="PROSITE" id="PS00125">
    <property type="entry name" value="SER_THR_PHOSPHATASE"/>
    <property type="match status" value="1"/>
</dbReference>
<dbReference type="EMBL" id="VJMH01005097">
    <property type="protein sequence ID" value="KAF0701207.1"/>
    <property type="molecule type" value="Genomic_DNA"/>
</dbReference>
<name>A0A485KJW5_9STRA</name>
<dbReference type="InterPro" id="IPR029052">
    <property type="entry name" value="Metallo-depent_PP-like"/>
</dbReference>
<dbReference type="SUPFAM" id="SSF56300">
    <property type="entry name" value="Metallo-dependent phosphatases"/>
    <property type="match status" value="1"/>
</dbReference>
<evidence type="ECO:0000313" key="8">
    <source>
        <dbReference type="EMBL" id="KAF0701207.1"/>
    </source>
</evidence>
<evidence type="ECO:0000256" key="5">
    <source>
        <dbReference type="ARBA" id="ARBA00038328"/>
    </source>
</evidence>
<dbReference type="EC" id="3.1.3.16" evidence="6"/>
<keyword evidence="2 6" id="KW-0378">Hydrolase</keyword>
<evidence type="ECO:0000256" key="2">
    <source>
        <dbReference type="ARBA" id="ARBA00022801"/>
    </source>
</evidence>
<evidence type="ECO:0000256" key="6">
    <source>
        <dbReference type="RuleBase" id="RU004273"/>
    </source>
</evidence>
<dbReference type="EMBL" id="CAADRA010005118">
    <property type="protein sequence ID" value="VFT85168.1"/>
    <property type="molecule type" value="Genomic_DNA"/>
</dbReference>
<reference evidence="8" key="2">
    <citation type="submission" date="2019-06" db="EMBL/GenBank/DDBJ databases">
        <title>Genomics analysis of Aphanomyces spp. identifies a new class of oomycete effector associated with host adaptation.</title>
        <authorList>
            <person name="Gaulin E."/>
        </authorList>
    </citation>
    <scope>NUCLEOTIDE SEQUENCE</scope>
    <source>
        <strain evidence="8">CBS 578.67</strain>
    </source>
</reference>
<keyword evidence="3" id="KW-0904">Protein phosphatase</keyword>
<feature type="domain" description="Serine/threonine specific protein phosphatases" evidence="7">
    <location>
        <begin position="108"/>
        <end position="113"/>
    </location>
</feature>
<evidence type="ECO:0000313" key="9">
    <source>
        <dbReference type="EMBL" id="VFT85168.1"/>
    </source>
</evidence>
<organism evidence="9 10">
    <name type="scientific">Aphanomyces stellatus</name>
    <dbReference type="NCBI Taxonomy" id="120398"/>
    <lineage>
        <taxon>Eukaryota</taxon>
        <taxon>Sar</taxon>
        <taxon>Stramenopiles</taxon>
        <taxon>Oomycota</taxon>
        <taxon>Saprolegniomycetes</taxon>
        <taxon>Saprolegniales</taxon>
        <taxon>Verrucalvaceae</taxon>
        <taxon>Aphanomyces</taxon>
    </lineage>
</organism>
<evidence type="ECO:0000259" key="7">
    <source>
        <dbReference type="PROSITE" id="PS00125"/>
    </source>
</evidence>
<dbReference type="InterPro" id="IPR004843">
    <property type="entry name" value="Calcineurin-like_PHP"/>
</dbReference>
<dbReference type="SMART" id="SM00156">
    <property type="entry name" value="PP2Ac"/>
    <property type="match status" value="1"/>
</dbReference>
<dbReference type="InterPro" id="IPR006186">
    <property type="entry name" value="Ser/Thr-sp_prot-phosphatase"/>
</dbReference>
<dbReference type="PANTHER" id="PTHR45619">
    <property type="entry name" value="SERINE/THREONINE-PROTEIN PHOSPHATASE PP2A-RELATED"/>
    <property type="match status" value="1"/>
</dbReference>
<keyword evidence="4" id="KW-0464">Manganese</keyword>
<reference evidence="9 10" key="1">
    <citation type="submission" date="2019-03" db="EMBL/GenBank/DDBJ databases">
        <authorList>
            <person name="Gaulin E."/>
            <person name="Dumas B."/>
        </authorList>
    </citation>
    <scope>NUCLEOTIDE SEQUENCE [LARGE SCALE GENOMIC DNA]</scope>
    <source>
        <strain evidence="9">CBS 568.67</strain>
    </source>
</reference>
<sequence length="304" mass="34799">MDGPDQWIENLRAGKLLTELQLKAVCEMVKEILVEESNVQLVSSPVTVCGDIHGQFYDLLELFRVGGELPTTNYIFMGDFVDRGHNSVETFELLLCLKARFPDRITLLRGNHESRQVTQVYGFYEECVRKYGNANPWKYCTDVFDYLNLAAVIDGKVLCVHGGLSPEIRTLDQVRTIERQQEIPHEGAFSDLMWSDPEDIEAWAMSPRGAGFLFGWQVTQEFNHLNGLELICRAHQLVQEGYSYMFPDKNLVTVWSAPNYCYRVGNVAAILAFDEHLNRDFKIFREVPESSDQGSHRATVPYFL</sequence>
<comment type="similarity">
    <text evidence="5">Belongs to the PPP phosphatase family. PP-4 (PP-X) subfamily.</text>
</comment>
<keyword evidence="10" id="KW-1185">Reference proteome</keyword>
<evidence type="ECO:0000313" key="10">
    <source>
        <dbReference type="Proteomes" id="UP000332933"/>
    </source>
</evidence>
<dbReference type="FunFam" id="3.60.21.10:FF:000005">
    <property type="entry name" value="Serine/threonine-protein phosphatase"/>
    <property type="match status" value="1"/>
</dbReference>
<comment type="catalytic activity">
    <reaction evidence="6">
        <text>O-phospho-L-threonyl-[protein] + H2O = L-threonyl-[protein] + phosphate</text>
        <dbReference type="Rhea" id="RHEA:47004"/>
        <dbReference type="Rhea" id="RHEA-COMP:11060"/>
        <dbReference type="Rhea" id="RHEA-COMP:11605"/>
        <dbReference type="ChEBI" id="CHEBI:15377"/>
        <dbReference type="ChEBI" id="CHEBI:30013"/>
        <dbReference type="ChEBI" id="CHEBI:43474"/>
        <dbReference type="ChEBI" id="CHEBI:61977"/>
        <dbReference type="EC" id="3.1.3.16"/>
    </reaction>
</comment>